<gene>
    <name evidence="2" type="ORF">LTR97_002948</name>
</gene>
<dbReference type="InterPro" id="IPR025363">
    <property type="entry name" value="DUF4267"/>
</dbReference>
<name>A0AAN7WDP5_9PEZI</name>
<keyword evidence="1" id="KW-0472">Membrane</keyword>
<feature type="transmembrane region" description="Helical" evidence="1">
    <location>
        <begin position="82"/>
        <end position="101"/>
    </location>
</feature>
<dbReference type="EMBL" id="JAVRQU010000004">
    <property type="protein sequence ID" value="KAK5703935.1"/>
    <property type="molecule type" value="Genomic_DNA"/>
</dbReference>
<dbReference type="Proteomes" id="UP001310594">
    <property type="component" value="Unassembled WGS sequence"/>
</dbReference>
<feature type="transmembrane region" description="Helical" evidence="1">
    <location>
        <begin position="12"/>
        <end position="29"/>
    </location>
</feature>
<sequence>MAFQNSPLLMNVGLVVSVLPIGLGSLALFNPHYMFTKMFEFPLPASKADQAVALNNMRSFGIRDIFMGGACLGAWYRGDKEFLGYLLLLGAGAATVDGFAQKGAVGHGQWTKHWMFVPLMAGLGAALMGLV</sequence>
<keyword evidence="1" id="KW-0812">Transmembrane</keyword>
<protein>
    <submittedName>
        <fullName evidence="2">Uncharacterized protein</fullName>
    </submittedName>
</protein>
<dbReference type="AlphaFoldDB" id="A0AAN7WDP5"/>
<accession>A0AAN7WDP5</accession>
<proteinExistence type="predicted"/>
<evidence type="ECO:0000313" key="3">
    <source>
        <dbReference type="Proteomes" id="UP001310594"/>
    </source>
</evidence>
<feature type="transmembrane region" description="Helical" evidence="1">
    <location>
        <begin position="113"/>
        <end position="130"/>
    </location>
</feature>
<keyword evidence="1" id="KW-1133">Transmembrane helix</keyword>
<evidence type="ECO:0000256" key="1">
    <source>
        <dbReference type="SAM" id="Phobius"/>
    </source>
</evidence>
<reference evidence="2" key="1">
    <citation type="submission" date="2023-08" db="EMBL/GenBank/DDBJ databases">
        <title>Black Yeasts Isolated from many extreme environments.</title>
        <authorList>
            <person name="Coleine C."/>
            <person name="Stajich J.E."/>
            <person name="Selbmann L."/>
        </authorList>
    </citation>
    <scope>NUCLEOTIDE SEQUENCE</scope>
    <source>
        <strain evidence="2">CCFEE 5810</strain>
    </source>
</reference>
<organism evidence="2 3">
    <name type="scientific">Elasticomyces elasticus</name>
    <dbReference type="NCBI Taxonomy" id="574655"/>
    <lineage>
        <taxon>Eukaryota</taxon>
        <taxon>Fungi</taxon>
        <taxon>Dikarya</taxon>
        <taxon>Ascomycota</taxon>
        <taxon>Pezizomycotina</taxon>
        <taxon>Dothideomycetes</taxon>
        <taxon>Dothideomycetidae</taxon>
        <taxon>Mycosphaerellales</taxon>
        <taxon>Teratosphaeriaceae</taxon>
        <taxon>Elasticomyces</taxon>
    </lineage>
</organism>
<evidence type="ECO:0000313" key="2">
    <source>
        <dbReference type="EMBL" id="KAK5703935.1"/>
    </source>
</evidence>
<comment type="caution">
    <text evidence="2">The sequence shown here is derived from an EMBL/GenBank/DDBJ whole genome shotgun (WGS) entry which is preliminary data.</text>
</comment>
<dbReference type="Pfam" id="PF14087">
    <property type="entry name" value="DUF4267"/>
    <property type="match status" value="1"/>
</dbReference>